<evidence type="ECO:0008006" key="3">
    <source>
        <dbReference type="Google" id="ProtNLM"/>
    </source>
</evidence>
<sequence>MADFVGGNVKGALMQLDPKVDVRVTDSSGQDREIGDESDWKICTQEPLPGYPPNGQVIRFGAVLIGENC</sequence>
<organism evidence="1 2">
    <name type="scientific">Streptomyces marianii</name>
    <dbReference type="NCBI Taxonomy" id="1817406"/>
    <lineage>
        <taxon>Bacteria</taxon>
        <taxon>Bacillati</taxon>
        <taxon>Actinomycetota</taxon>
        <taxon>Actinomycetes</taxon>
        <taxon>Kitasatosporales</taxon>
        <taxon>Streptomycetaceae</taxon>
        <taxon>Streptomyces</taxon>
    </lineage>
</organism>
<comment type="caution">
    <text evidence="1">The sequence shown here is derived from an EMBL/GenBank/DDBJ whole genome shotgun (WGS) entry which is preliminary data.</text>
</comment>
<dbReference type="Proteomes" id="UP000305921">
    <property type="component" value="Unassembled WGS sequence"/>
</dbReference>
<dbReference type="AlphaFoldDB" id="A0A5R9E5T2"/>
<reference evidence="1 2" key="1">
    <citation type="submission" date="2019-05" db="EMBL/GenBank/DDBJ databases">
        <title>Streptomyces marianii sp. nov., a novel marine actinomycete from southern coast of India.</title>
        <authorList>
            <person name="Iniyan A.M."/>
            <person name="Wink J."/>
            <person name="Ramprasad E."/>
            <person name="Ramana C.V."/>
            <person name="Bunk B."/>
            <person name="Sproer C."/>
            <person name="Joseph F.-J.R.S."/>
            <person name="Vincent S.G.P."/>
        </authorList>
    </citation>
    <scope>NUCLEOTIDE SEQUENCE [LARGE SCALE GENOMIC DNA]</scope>
    <source>
        <strain evidence="1 2">ICN19</strain>
    </source>
</reference>
<name>A0A5R9E5T2_9ACTN</name>
<proteinExistence type="predicted"/>
<accession>A0A5R9E5T2</accession>
<evidence type="ECO:0000313" key="2">
    <source>
        <dbReference type="Proteomes" id="UP000305921"/>
    </source>
</evidence>
<protein>
    <recommendedName>
        <fullName evidence="3">PASTA domain-containing protein</fullName>
    </recommendedName>
</protein>
<dbReference type="RefSeq" id="WP_138054711.1">
    <property type="nucleotide sequence ID" value="NZ_VAWE01000001.1"/>
</dbReference>
<gene>
    <name evidence="1" type="ORF">FEF34_22200</name>
</gene>
<evidence type="ECO:0000313" key="1">
    <source>
        <dbReference type="EMBL" id="TLQ45370.1"/>
    </source>
</evidence>
<dbReference type="OrthoDB" id="4324342at2"/>
<keyword evidence="2" id="KW-1185">Reference proteome</keyword>
<dbReference type="EMBL" id="VAWE01000001">
    <property type="protein sequence ID" value="TLQ45370.1"/>
    <property type="molecule type" value="Genomic_DNA"/>
</dbReference>